<dbReference type="Proteomes" id="UP000069620">
    <property type="component" value="Unassembled WGS sequence"/>
</dbReference>
<dbReference type="Gene3D" id="3.30.1360.120">
    <property type="entry name" value="Probable tRNA modification gtpase trme, domain 1"/>
    <property type="match status" value="1"/>
</dbReference>
<name>A0A100W1F0_9MYCO</name>
<dbReference type="AlphaFoldDB" id="A0A100W1F0"/>
<protein>
    <submittedName>
        <fullName evidence="1">Sarcosine oxidase gamma subunit</fullName>
    </submittedName>
</protein>
<keyword evidence="2" id="KW-1185">Reference proteome</keyword>
<accession>A0A100W1F0</accession>
<evidence type="ECO:0000313" key="1">
    <source>
        <dbReference type="EMBL" id="GAS89736.1"/>
    </source>
</evidence>
<gene>
    <name evidence="1" type="primary">soxG</name>
    <name evidence="1" type="ORF">RMCB_3832</name>
</gene>
<dbReference type="Gene3D" id="3.30.70.1520">
    <property type="entry name" value="Heterotetrameric sarcosine oxidase"/>
    <property type="match status" value="1"/>
</dbReference>
<dbReference type="SUPFAM" id="SSF103025">
    <property type="entry name" value="Folate-binding domain"/>
    <property type="match status" value="1"/>
</dbReference>
<dbReference type="OrthoDB" id="9814782at2"/>
<dbReference type="InterPro" id="IPR007375">
    <property type="entry name" value="SoxG"/>
</dbReference>
<sequence>MADTLYRQSPLQDWQSRFAELPPSARLEEEPFVTMVDLWVDPDGAGAAAAAGVLGVDALPTTPSTAVDGADTTVIWFGPDEWLVTSTGRAGEDLEAQLRDAVAEHDGAAVDVSAQRTTLRLRGEHARDVLAKGCSLDLHPSAFAPGAAAQTMLGLAAVVLIPLADNGTDYRILVRSSFARYLAEWLVDAAGEYAITW</sequence>
<proteinExistence type="predicted"/>
<comment type="caution">
    <text evidence="1">The sequence shown here is derived from an EMBL/GenBank/DDBJ whole genome shotgun (WGS) entry which is preliminary data.</text>
</comment>
<evidence type="ECO:0000313" key="2">
    <source>
        <dbReference type="Proteomes" id="UP000069620"/>
    </source>
</evidence>
<dbReference type="RefSeq" id="WP_062830065.1">
    <property type="nucleotide sequence ID" value="NZ_BCSX01000035.1"/>
</dbReference>
<dbReference type="EMBL" id="BCSX01000035">
    <property type="protein sequence ID" value="GAS89736.1"/>
    <property type="molecule type" value="Genomic_DNA"/>
</dbReference>
<reference evidence="2" key="2">
    <citation type="submission" date="2016-02" db="EMBL/GenBank/DDBJ databases">
        <title>Draft genome sequence of five rapidly growing Mycobacterium species.</title>
        <authorList>
            <person name="Katahira K."/>
            <person name="Gotou Y."/>
            <person name="Iida K."/>
            <person name="Ogura Y."/>
            <person name="Hayashi T."/>
        </authorList>
    </citation>
    <scope>NUCLEOTIDE SEQUENCE [LARGE SCALE GENOMIC DNA]</scope>
    <source>
        <strain evidence="2">JCM15654</strain>
    </source>
</reference>
<dbReference type="STRING" id="146020.RMCB_3832"/>
<reference evidence="2" key="1">
    <citation type="journal article" date="2016" name="Genome Announc.">
        <title>Draft Genome Sequences of Five Rapidly Growing Mycobacterium Species, M. thermoresistibile, M. fortuitum subsp. acetamidolyticum, M. canariasense, M. brisbanense, and M. novocastrense.</title>
        <authorList>
            <person name="Katahira K."/>
            <person name="Ogura Y."/>
            <person name="Gotoh Y."/>
            <person name="Hayashi T."/>
        </authorList>
    </citation>
    <scope>NUCLEOTIDE SEQUENCE [LARGE SCALE GENOMIC DNA]</scope>
    <source>
        <strain evidence="2">JCM15654</strain>
    </source>
</reference>
<organism evidence="1 2">
    <name type="scientific">Mycolicibacterium brisbanense</name>
    <dbReference type="NCBI Taxonomy" id="146020"/>
    <lineage>
        <taxon>Bacteria</taxon>
        <taxon>Bacillati</taxon>
        <taxon>Actinomycetota</taxon>
        <taxon>Actinomycetes</taxon>
        <taxon>Mycobacteriales</taxon>
        <taxon>Mycobacteriaceae</taxon>
        <taxon>Mycolicibacterium</taxon>
    </lineage>
</organism>
<dbReference type="InterPro" id="IPR027266">
    <property type="entry name" value="TrmE/GcvT-like"/>
</dbReference>
<dbReference type="Pfam" id="PF04268">
    <property type="entry name" value="SoxG"/>
    <property type="match status" value="1"/>
</dbReference>